<name>A0ABU3WVE5_9NOCA</name>
<evidence type="ECO:0000313" key="2">
    <source>
        <dbReference type="EMBL" id="MDV2477972.1"/>
    </source>
</evidence>
<dbReference type="InterPro" id="IPR005097">
    <property type="entry name" value="Sacchrp_dh_NADP-bd"/>
</dbReference>
<accession>A0ABU3WVE5</accession>
<reference evidence="2 3" key="1">
    <citation type="submission" date="2019-10" db="EMBL/GenBank/DDBJ databases">
        <title>Draft Genome Assembly of Rhodococcus zopfii DSM44189.</title>
        <authorList>
            <person name="Sutton J.M."/>
            <person name="Akob D.M."/>
            <person name="Bushman T.J."/>
        </authorList>
    </citation>
    <scope>NUCLEOTIDE SEQUENCE [LARGE SCALE GENOMIC DNA]</scope>
    <source>
        <strain evidence="2 3">DSM 44189</strain>
    </source>
</reference>
<dbReference type="Proteomes" id="UP001275440">
    <property type="component" value="Unassembled WGS sequence"/>
</dbReference>
<dbReference type="Gene3D" id="3.40.50.720">
    <property type="entry name" value="NAD(P)-binding Rossmann-like Domain"/>
    <property type="match status" value="1"/>
</dbReference>
<gene>
    <name evidence="2" type="ORF">F8M49_25895</name>
</gene>
<feature type="domain" description="Saccharopine dehydrogenase NADP binding" evidence="1">
    <location>
        <begin position="3"/>
        <end position="117"/>
    </location>
</feature>
<dbReference type="Gene3D" id="3.30.360.10">
    <property type="entry name" value="Dihydrodipicolinate Reductase, domain 2"/>
    <property type="match status" value="1"/>
</dbReference>
<evidence type="ECO:0000313" key="3">
    <source>
        <dbReference type="Proteomes" id="UP001275440"/>
    </source>
</evidence>
<evidence type="ECO:0000259" key="1">
    <source>
        <dbReference type="Pfam" id="PF03435"/>
    </source>
</evidence>
<proteinExistence type="predicted"/>
<dbReference type="PANTHER" id="PTHR43796">
    <property type="entry name" value="CARBOXYNORSPERMIDINE SYNTHASE"/>
    <property type="match status" value="1"/>
</dbReference>
<comment type="caution">
    <text evidence="2">The sequence shown here is derived from an EMBL/GenBank/DDBJ whole genome shotgun (WGS) entry which is preliminary data.</text>
</comment>
<dbReference type="PANTHER" id="PTHR43796:SF2">
    <property type="entry name" value="CARBOXYNORSPERMIDINE SYNTHASE"/>
    <property type="match status" value="1"/>
</dbReference>
<keyword evidence="3" id="KW-1185">Reference proteome</keyword>
<protein>
    <submittedName>
        <fullName evidence="2">NAD(P)H-binding protein</fullName>
    </submittedName>
</protein>
<dbReference type="SUPFAM" id="SSF51735">
    <property type="entry name" value="NAD(P)-binding Rossmann-fold domains"/>
    <property type="match status" value="1"/>
</dbReference>
<dbReference type="InterPro" id="IPR036291">
    <property type="entry name" value="NAD(P)-bd_dom_sf"/>
</dbReference>
<sequence length="393" mass="41557">MKIIVIGGSGRVGKRVVDELTTHSTHAVTVADRVPPRVPVSNFVPLDLSDSAALAEVIAAHDVVVNTAGPFDLWGTTVLDAAIDGRVDYVDVCDDPEATLALLARDEAARRAGIRAVIGLGVSPGLTNYLGVMAAQHLSEVDTVATFWGDSREGMDVATATTYGTELAAAFAGGRAAYTHLILQAAAEVPIWRDGASTYERAWRRGFRIRTSTGQTGVYRMIGHPEPVTLPRTVPMSQCINIGTVNVVTDRMMLPVLERVHAGDLSPDEAIAQLAQQIAANPSALSTIPQGAPLPRMIGAVATGRADRARREVIAFPGGPVDGSMSLETARPAVVGVLDIADAPIGVHAPESAFDAERFLTRYAEIYWDGAPPYLLDSAASGLLTELDEAHRS</sequence>
<dbReference type="EMBL" id="WBMO01000005">
    <property type="protein sequence ID" value="MDV2477972.1"/>
    <property type="molecule type" value="Genomic_DNA"/>
</dbReference>
<organism evidence="2 3">
    <name type="scientific">Rhodococcus zopfii</name>
    <dbReference type="NCBI Taxonomy" id="43772"/>
    <lineage>
        <taxon>Bacteria</taxon>
        <taxon>Bacillati</taxon>
        <taxon>Actinomycetota</taxon>
        <taxon>Actinomycetes</taxon>
        <taxon>Mycobacteriales</taxon>
        <taxon>Nocardiaceae</taxon>
        <taxon>Rhodococcus</taxon>
    </lineage>
</organism>
<dbReference type="Pfam" id="PF03435">
    <property type="entry name" value="Sacchrp_dh_NADP"/>
    <property type="match status" value="1"/>
</dbReference>